<evidence type="ECO:0008006" key="4">
    <source>
        <dbReference type="Google" id="ProtNLM"/>
    </source>
</evidence>
<dbReference type="Proteomes" id="UP000070299">
    <property type="component" value="Unassembled WGS sequence"/>
</dbReference>
<protein>
    <recommendedName>
        <fullName evidence="4">PEP-CTERM protein-sorting domain-containing protein</fullName>
    </recommendedName>
</protein>
<evidence type="ECO:0000313" key="2">
    <source>
        <dbReference type="EMBL" id="KXI29370.1"/>
    </source>
</evidence>
<dbReference type="EMBL" id="LSNE01000005">
    <property type="protein sequence ID" value="KXI29370.1"/>
    <property type="molecule type" value="Genomic_DNA"/>
</dbReference>
<evidence type="ECO:0000256" key="1">
    <source>
        <dbReference type="SAM" id="Phobius"/>
    </source>
</evidence>
<comment type="caution">
    <text evidence="2">The sequence shown here is derived from an EMBL/GenBank/DDBJ whole genome shotgun (WGS) entry which is preliminary data.</text>
</comment>
<proteinExistence type="predicted"/>
<dbReference type="AlphaFoldDB" id="A0A136A2K8"/>
<sequence>MKTLMRFHGNNYENVDESLFYDGNSAFMRSEFRTQGFGVPEFNQMASFFSIGDGQVTTAGSSDMTNLFTLPITVNANNGFNTYMSLTLDTSITLINNYVGSIGIGHGNLGADFSSTAGLLGIEFFDSQNRKVDYQLTSDTGLFSFLSAAPPVSVPVPAPGTISIALFGLCALVGFKRRRLAVSTAVKTLEP</sequence>
<dbReference type="RefSeq" id="WP_068376718.1">
    <property type="nucleotide sequence ID" value="NZ_LSNE01000005.1"/>
</dbReference>
<feature type="transmembrane region" description="Helical" evidence="1">
    <location>
        <begin position="156"/>
        <end position="175"/>
    </location>
</feature>
<evidence type="ECO:0000313" key="3">
    <source>
        <dbReference type="Proteomes" id="UP000070299"/>
    </source>
</evidence>
<keyword evidence="1" id="KW-1133">Transmembrane helix</keyword>
<accession>A0A136A2K8</accession>
<keyword evidence="3" id="KW-1185">Reference proteome</keyword>
<reference evidence="3" key="1">
    <citation type="submission" date="2016-02" db="EMBL/GenBank/DDBJ databases">
        <authorList>
            <person name="Schultz-Johansen M."/>
            <person name="Glaring M.A."/>
            <person name="Bech P.K."/>
            <person name="Stougaard P."/>
        </authorList>
    </citation>
    <scope>NUCLEOTIDE SEQUENCE [LARGE SCALE GENOMIC DNA]</scope>
    <source>
        <strain evidence="3">S66</strain>
    </source>
</reference>
<keyword evidence="1" id="KW-0472">Membrane</keyword>
<name>A0A136A2K8_9ALTE</name>
<keyword evidence="1" id="KW-0812">Transmembrane</keyword>
<gene>
    <name evidence="2" type="ORF">AX660_14635</name>
</gene>
<organism evidence="2 3">
    <name type="scientific">Paraglaciecola hydrolytica</name>
    <dbReference type="NCBI Taxonomy" id="1799789"/>
    <lineage>
        <taxon>Bacteria</taxon>
        <taxon>Pseudomonadati</taxon>
        <taxon>Pseudomonadota</taxon>
        <taxon>Gammaproteobacteria</taxon>
        <taxon>Alteromonadales</taxon>
        <taxon>Alteromonadaceae</taxon>
        <taxon>Paraglaciecola</taxon>
    </lineage>
</organism>